<dbReference type="InterPro" id="IPR011006">
    <property type="entry name" value="CheY-like_superfamily"/>
</dbReference>
<reference evidence="3 4" key="1">
    <citation type="submission" date="2016-07" db="EMBL/GenBank/DDBJ databases">
        <title>Draft Genome Sequence of Methylophaga muralis Bur 1.</title>
        <authorList>
            <person name="Vasilenko O.V."/>
            <person name="Doronina N.V."/>
            <person name="Shmareva M.N."/>
            <person name="Tarlachkov S.V."/>
            <person name="Mustakhimov I."/>
            <person name="Trotsenko Y.A."/>
        </authorList>
    </citation>
    <scope>NUCLEOTIDE SEQUENCE [LARGE SCALE GENOMIC DNA]</scope>
    <source>
        <strain evidence="3 4">Bur 1</strain>
    </source>
</reference>
<evidence type="ECO:0000256" key="1">
    <source>
        <dbReference type="PROSITE-ProRule" id="PRU00169"/>
    </source>
</evidence>
<accession>A0A1E3GRM1</accession>
<gene>
    <name evidence="3" type="primary">liaR</name>
    <name evidence="3" type="ORF">A9E74_01755</name>
</gene>
<dbReference type="SUPFAM" id="SSF52172">
    <property type="entry name" value="CheY-like"/>
    <property type="match status" value="1"/>
</dbReference>
<organism evidence="3 4">
    <name type="scientific">Methylophaga muralis</name>
    <dbReference type="NCBI Taxonomy" id="291169"/>
    <lineage>
        <taxon>Bacteria</taxon>
        <taxon>Pseudomonadati</taxon>
        <taxon>Pseudomonadota</taxon>
        <taxon>Gammaproteobacteria</taxon>
        <taxon>Thiotrichales</taxon>
        <taxon>Piscirickettsiaceae</taxon>
        <taxon>Methylophaga</taxon>
    </lineage>
</organism>
<comment type="caution">
    <text evidence="1">Lacks conserved residue(s) required for the propagation of feature annotation.</text>
</comment>
<evidence type="ECO:0000313" key="4">
    <source>
        <dbReference type="Proteomes" id="UP000094379"/>
    </source>
</evidence>
<dbReference type="AlphaFoldDB" id="A0A1E3GRM1"/>
<evidence type="ECO:0000259" key="2">
    <source>
        <dbReference type="PROSITE" id="PS50110"/>
    </source>
</evidence>
<dbReference type="STRING" id="291169.A9E74_01755"/>
<name>A0A1E3GRM1_9GAMM</name>
<dbReference type="PROSITE" id="PS50110">
    <property type="entry name" value="RESPONSE_REGULATORY"/>
    <property type="match status" value="1"/>
</dbReference>
<evidence type="ECO:0000313" key="3">
    <source>
        <dbReference type="EMBL" id="ODN66585.1"/>
    </source>
</evidence>
<dbReference type="EMBL" id="MCRI01000017">
    <property type="protein sequence ID" value="ODN66585.1"/>
    <property type="molecule type" value="Genomic_DNA"/>
</dbReference>
<comment type="caution">
    <text evidence="3">The sequence shown here is derived from an EMBL/GenBank/DDBJ whole genome shotgun (WGS) entry which is preliminary data.</text>
</comment>
<sequence length="57" mass="6561">MKNEIRILLADDHEVVRSGLARMLERNDDMHIVGEALVVSRLIKCTQNLIPIFSSWI</sequence>
<dbReference type="Gene3D" id="3.40.50.2300">
    <property type="match status" value="1"/>
</dbReference>
<keyword evidence="4" id="KW-1185">Reference proteome</keyword>
<protein>
    <submittedName>
        <fullName evidence="3">Transcriptional regulatory protein LiaR</fullName>
    </submittedName>
</protein>
<dbReference type="GO" id="GO:0000160">
    <property type="term" value="P:phosphorelay signal transduction system"/>
    <property type="evidence" value="ECO:0007669"/>
    <property type="project" value="InterPro"/>
</dbReference>
<proteinExistence type="predicted"/>
<feature type="domain" description="Response regulatory" evidence="2">
    <location>
        <begin position="6"/>
        <end position="57"/>
    </location>
</feature>
<dbReference type="InterPro" id="IPR001789">
    <property type="entry name" value="Sig_transdc_resp-reg_receiver"/>
</dbReference>
<dbReference type="Proteomes" id="UP000094379">
    <property type="component" value="Unassembled WGS sequence"/>
</dbReference>